<reference evidence="2" key="1">
    <citation type="submission" date="2020-05" db="EMBL/GenBank/DDBJ databases">
        <title>Phylogenomic resolution of chytrid fungi.</title>
        <authorList>
            <person name="Stajich J.E."/>
            <person name="Amses K."/>
            <person name="Simmons R."/>
            <person name="Seto K."/>
            <person name="Myers J."/>
            <person name="Bonds A."/>
            <person name="Quandt C.A."/>
            <person name="Barry K."/>
            <person name="Liu P."/>
            <person name="Grigoriev I."/>
            <person name="Longcore J.E."/>
            <person name="James T.Y."/>
        </authorList>
    </citation>
    <scope>NUCLEOTIDE SEQUENCE</scope>
    <source>
        <strain evidence="2">JEL0318</strain>
    </source>
</reference>
<gene>
    <name evidence="2" type="ORF">HK097_005597</name>
</gene>
<feature type="region of interest" description="Disordered" evidence="1">
    <location>
        <begin position="155"/>
        <end position="197"/>
    </location>
</feature>
<sequence>AEEDDNRSDISNVEVGGNGFRESIGEEGSLESFSSGGGEEEGSDDDEEGRRKAVRVFAKVGTRWGVREYRELVRRAKERRRLRSLQPPKPPPKPVAPPFTPIPVNIPRPRDEQIHLTTKYKKPVSSITNLVREPQHSWRHEVALFRSARSRSNVGPWVSRVESRTPGTSGGGMESRGTVGSSGRGSVYVVESQGRVV</sequence>
<feature type="compositionally biased region" description="Low complexity" evidence="1">
    <location>
        <begin position="175"/>
        <end position="190"/>
    </location>
</feature>
<evidence type="ECO:0000313" key="2">
    <source>
        <dbReference type="EMBL" id="KAJ3030723.1"/>
    </source>
</evidence>
<proteinExistence type="predicted"/>
<feature type="compositionally biased region" description="Acidic residues" evidence="1">
    <location>
        <begin position="38"/>
        <end position="47"/>
    </location>
</feature>
<dbReference type="EMBL" id="JADGJD010002610">
    <property type="protein sequence ID" value="KAJ3030723.1"/>
    <property type="molecule type" value="Genomic_DNA"/>
</dbReference>
<comment type="caution">
    <text evidence="2">The sequence shown here is derived from an EMBL/GenBank/DDBJ whole genome shotgun (WGS) entry which is preliminary data.</text>
</comment>
<feature type="region of interest" description="Disordered" evidence="1">
    <location>
        <begin position="1"/>
        <end position="51"/>
    </location>
</feature>
<feature type="non-terminal residue" evidence="2">
    <location>
        <position position="1"/>
    </location>
</feature>
<dbReference type="Proteomes" id="UP001212841">
    <property type="component" value="Unassembled WGS sequence"/>
</dbReference>
<feature type="compositionally biased region" description="Pro residues" evidence="1">
    <location>
        <begin position="87"/>
        <end position="106"/>
    </location>
</feature>
<evidence type="ECO:0000313" key="3">
    <source>
        <dbReference type="Proteomes" id="UP001212841"/>
    </source>
</evidence>
<dbReference type="AlphaFoldDB" id="A0AAD5WZG4"/>
<feature type="region of interest" description="Disordered" evidence="1">
    <location>
        <begin position="77"/>
        <end position="108"/>
    </location>
</feature>
<evidence type="ECO:0000256" key="1">
    <source>
        <dbReference type="SAM" id="MobiDB-lite"/>
    </source>
</evidence>
<organism evidence="2 3">
    <name type="scientific">Rhizophlyctis rosea</name>
    <dbReference type="NCBI Taxonomy" id="64517"/>
    <lineage>
        <taxon>Eukaryota</taxon>
        <taxon>Fungi</taxon>
        <taxon>Fungi incertae sedis</taxon>
        <taxon>Chytridiomycota</taxon>
        <taxon>Chytridiomycota incertae sedis</taxon>
        <taxon>Chytridiomycetes</taxon>
        <taxon>Rhizophlyctidales</taxon>
        <taxon>Rhizophlyctidaceae</taxon>
        <taxon>Rhizophlyctis</taxon>
    </lineage>
</organism>
<name>A0AAD5WZG4_9FUNG</name>
<accession>A0AAD5WZG4</accession>
<protein>
    <submittedName>
        <fullName evidence="2">Uncharacterized protein</fullName>
    </submittedName>
</protein>
<keyword evidence="3" id="KW-1185">Reference proteome</keyword>